<name>A0A834ZSL5_TETSI</name>
<dbReference type="EMBL" id="JABCRI010000001">
    <property type="protein sequence ID" value="KAF8412706.1"/>
    <property type="molecule type" value="Genomic_DNA"/>
</dbReference>
<feature type="domain" description="WIT1/2 N-terminal helical bundle" evidence="4">
    <location>
        <begin position="196"/>
        <end position="327"/>
    </location>
</feature>
<keyword evidence="3" id="KW-0472">Membrane</keyword>
<gene>
    <name evidence="5" type="ORF">HHK36_000674</name>
</gene>
<dbReference type="InterPro" id="IPR058610">
    <property type="entry name" value="WIT1_2_N"/>
</dbReference>
<feature type="region of interest" description="Disordered" evidence="2">
    <location>
        <begin position="70"/>
        <end position="100"/>
    </location>
</feature>
<feature type="compositionally biased region" description="Basic and acidic residues" evidence="2">
    <location>
        <begin position="33"/>
        <end position="47"/>
    </location>
</feature>
<feature type="compositionally biased region" description="Basic and acidic residues" evidence="2">
    <location>
        <begin position="1315"/>
        <end position="1326"/>
    </location>
</feature>
<evidence type="ECO:0000313" key="6">
    <source>
        <dbReference type="Proteomes" id="UP000655225"/>
    </source>
</evidence>
<evidence type="ECO:0000256" key="3">
    <source>
        <dbReference type="SAM" id="Phobius"/>
    </source>
</evidence>
<evidence type="ECO:0000256" key="1">
    <source>
        <dbReference type="SAM" id="Coils"/>
    </source>
</evidence>
<keyword evidence="3" id="KW-1133">Transmembrane helix</keyword>
<reference evidence="5 6" key="1">
    <citation type="submission" date="2020-04" db="EMBL/GenBank/DDBJ databases">
        <title>Plant Genome Project.</title>
        <authorList>
            <person name="Zhang R.-G."/>
        </authorList>
    </citation>
    <scope>NUCLEOTIDE SEQUENCE [LARGE SCALE GENOMIC DNA]</scope>
    <source>
        <strain evidence="5">YNK0</strain>
        <tissue evidence="5">Leaf</tissue>
    </source>
</reference>
<protein>
    <recommendedName>
        <fullName evidence="4">WIT1/2 N-terminal helical bundle domain-containing protein</fullName>
    </recommendedName>
</protein>
<keyword evidence="6" id="KW-1185">Reference proteome</keyword>
<feature type="compositionally biased region" description="Polar residues" evidence="2">
    <location>
        <begin position="1"/>
        <end position="11"/>
    </location>
</feature>
<dbReference type="SUPFAM" id="SSF57997">
    <property type="entry name" value="Tropomyosin"/>
    <property type="match status" value="1"/>
</dbReference>
<dbReference type="PANTHER" id="PTHR43049">
    <property type="entry name" value="EARLY ENDOSOME ANTIGEN"/>
    <property type="match status" value="1"/>
</dbReference>
<evidence type="ECO:0000313" key="5">
    <source>
        <dbReference type="EMBL" id="KAF8412706.1"/>
    </source>
</evidence>
<sequence length="1390" mass="155805">MEDEAQASTEVQVKVVDKTESDVDSSAVSIEAGGKEGHQEGKEGKKEEEEEETALDGEFIKVEKESLDVKDISHTAEAVSGEDHKPSVIERSSSNSMTNRDFLEAQEKLKELELELERMVGELKHSESENARLKEEVLLTKDKFEESGKHCEELELSQRRLQEQIVEAEEKSHSQLNTLQEALQAQETKHKELVDVQEAFDGLGIELESSKKKMHNLEQELESSAGNVRKFEELSRQSGSHAESETRRAIEFERLLELAKLSAKEMEDQMASIQEEVKGLYEKIAENQKVEEALRSTAAELSAVQGELEISKSQLLDLEQKLASKEAVTNELAQELDVRKASEAKIKEDNLALENMFSSTKEDLQAKVSELEEIKLKLQQEVNTRELVEVSLKNQETDITTVQEELSKVTGEKDALTAAAADLNSTVMQMKDLCSDLETKLMLSNENFCKADSLLSQALSNNAELEQKLKSLDELHQETGVVATTATQKNLELEDIVKASNAAAEGAKSQLREIETQLVSAEQKNVELEQQLNLLELKSRDADRDLKELSEKASELNAMLRGVEEEKTQLKSQMQDYEDKIAQLESALSQSSVRNSELEMELKDVAEKCAEHEGRANTTHQRSLELEDLVQLSHSKVDGAGKKVGELELLLETSNYRIQELEDQISTLEKKCGDAEAESKQFSNKASELGTELEMFVTKASGLEVSLQEANKKERELTECLNVITEEKKKYEVESSISAEKLSEAENMLEVLQTELKLACEKLESIEGDLKASGMRESEIIEKLKSVEEQLEHKVRVIEQTTTRNSELELLHESLSTNSELKLQEAILNFNNRDSEAKSLNEKLKILEDHVKIYEEQATEASEQSASLKSELHQSSMKLVAVESIIDELKTKVLEAEDKAAVSFSENELLAETNLQLKSTVNELQELLSSACAEKEATSQQLVSHVNTITELTGHHSRALELHSTTESRAREAELQLQEAIVSFTQRDLEAKDLNEKLIALGTQIRAYEEQAHDASVITDAQKIELKEAHLKLKHLESIVEELQTKGGQFEKENEELAEANLKLTQELAAYESKMNEIQTALSGVLAEKDETVEQLQSSKKAIEDLTHQLTSEGQRLQSQISSVMEENNMLNRTYQDARKELQTVITQLEGQLNEQKAREDALMAEMENLKAELTEKSVLQTRVTELEQQLILAETQVKEEVESVRTLAAEKEAELSSRLDDHAHKLLDRDALNAQVLELQRELHLAHTTVSEQKEADCRKDLEREAAVKHSLEELEAKSQQVIFLGKQVEELEQKLQLADAKFKEKSSVGSPSELKDGLEVKSRDLGSTISTPTKRKSKKKSEPASAQTSLASESHTQTTEVSHAMPFKFILGIALVSVIIGVILGKRY</sequence>
<keyword evidence="1" id="KW-0175">Coiled coil</keyword>
<feature type="coiled-coil region" evidence="1">
    <location>
        <begin position="361"/>
        <end position="412"/>
    </location>
</feature>
<dbReference type="PANTHER" id="PTHR43049:SF1">
    <property type="entry name" value="EARLY ENDOSOME ANTIGEN"/>
    <property type="match status" value="1"/>
</dbReference>
<feature type="compositionally biased region" description="Polar residues" evidence="2">
    <location>
        <begin position="1346"/>
        <end position="1359"/>
    </location>
</feature>
<dbReference type="OrthoDB" id="770890at2759"/>
<feature type="coiled-coil region" evidence="1">
    <location>
        <begin position="837"/>
        <end position="941"/>
    </location>
</feature>
<evidence type="ECO:0000256" key="2">
    <source>
        <dbReference type="SAM" id="MobiDB-lite"/>
    </source>
</evidence>
<evidence type="ECO:0000259" key="4">
    <source>
        <dbReference type="Pfam" id="PF26581"/>
    </source>
</evidence>
<organism evidence="5 6">
    <name type="scientific">Tetracentron sinense</name>
    <name type="common">Spur-leaf</name>
    <dbReference type="NCBI Taxonomy" id="13715"/>
    <lineage>
        <taxon>Eukaryota</taxon>
        <taxon>Viridiplantae</taxon>
        <taxon>Streptophyta</taxon>
        <taxon>Embryophyta</taxon>
        <taxon>Tracheophyta</taxon>
        <taxon>Spermatophyta</taxon>
        <taxon>Magnoliopsida</taxon>
        <taxon>Trochodendrales</taxon>
        <taxon>Trochodendraceae</taxon>
        <taxon>Tetracentron</taxon>
    </lineage>
</organism>
<feature type="coiled-coil region" evidence="1">
    <location>
        <begin position="455"/>
        <end position="615"/>
    </location>
</feature>
<comment type="caution">
    <text evidence="5">The sequence shown here is derived from an EMBL/GenBank/DDBJ whole genome shotgun (WGS) entry which is preliminary data.</text>
</comment>
<feature type="coiled-coil region" evidence="1">
    <location>
        <begin position="991"/>
        <end position="1204"/>
    </location>
</feature>
<feature type="region of interest" description="Disordered" evidence="2">
    <location>
        <begin position="1"/>
        <end position="57"/>
    </location>
</feature>
<keyword evidence="3" id="KW-0812">Transmembrane</keyword>
<proteinExistence type="predicted"/>
<dbReference type="Pfam" id="PF26581">
    <property type="entry name" value="WIT1_2_N"/>
    <property type="match status" value="1"/>
</dbReference>
<feature type="region of interest" description="Disordered" evidence="2">
    <location>
        <begin position="1308"/>
        <end position="1359"/>
    </location>
</feature>
<dbReference type="Proteomes" id="UP000655225">
    <property type="component" value="Unassembled WGS sequence"/>
</dbReference>
<feature type="coiled-coil region" evidence="1">
    <location>
        <begin position="644"/>
        <end position="801"/>
    </location>
</feature>
<dbReference type="Gene3D" id="1.20.5.170">
    <property type="match status" value="1"/>
</dbReference>
<accession>A0A834ZSL5</accession>
<feature type="transmembrane region" description="Helical" evidence="3">
    <location>
        <begin position="1367"/>
        <end position="1387"/>
    </location>
</feature>
<feature type="compositionally biased region" description="Polar residues" evidence="2">
    <location>
        <begin position="90"/>
        <end position="99"/>
    </location>
</feature>
<dbReference type="OMA" id="FIAVYQH"/>